<dbReference type="InParanoid" id="M0LDJ5"/>
<proteinExistence type="predicted"/>
<accession>M0LDJ5</accession>
<dbReference type="Proteomes" id="UP000011555">
    <property type="component" value="Unassembled WGS sequence"/>
</dbReference>
<gene>
    <name evidence="1" type="ORF">C445_16929</name>
</gene>
<comment type="caution">
    <text evidence="1">The sequence shown here is derived from an EMBL/GenBank/DDBJ whole genome shotgun (WGS) entry which is preliminary data.</text>
</comment>
<dbReference type="EMBL" id="AOLZ01000064">
    <property type="protein sequence ID" value="EMA30010.1"/>
    <property type="molecule type" value="Genomic_DNA"/>
</dbReference>
<evidence type="ECO:0000313" key="1">
    <source>
        <dbReference type="EMBL" id="EMA30010.1"/>
    </source>
</evidence>
<reference evidence="1 2" key="1">
    <citation type="journal article" date="2014" name="PLoS Genet.">
        <title>Phylogenetically driven sequencing of extremely halophilic archaea reveals strategies for static and dynamic osmo-response.</title>
        <authorList>
            <person name="Becker E.A."/>
            <person name="Seitzer P.M."/>
            <person name="Tritt A."/>
            <person name="Larsen D."/>
            <person name="Krusor M."/>
            <person name="Yao A.I."/>
            <person name="Wu D."/>
            <person name="Madern D."/>
            <person name="Eisen J.A."/>
            <person name="Darling A.E."/>
            <person name="Facciotti M.T."/>
        </authorList>
    </citation>
    <scope>NUCLEOTIDE SEQUENCE [LARGE SCALE GENOMIC DNA]</scope>
    <source>
        <strain evidence="1 2">AJ5</strain>
    </source>
</reference>
<protein>
    <submittedName>
        <fullName evidence="1">Uncharacterized protein</fullName>
    </submittedName>
</protein>
<organism evidence="1 2">
    <name type="scientific">Natronobacterium lacisalsi AJ5</name>
    <dbReference type="NCBI Taxonomy" id="358396"/>
    <lineage>
        <taxon>Archaea</taxon>
        <taxon>Methanobacteriati</taxon>
        <taxon>Methanobacteriota</taxon>
        <taxon>Stenosarchaea group</taxon>
        <taxon>Halobacteria</taxon>
        <taxon>Halobacteriales</taxon>
        <taxon>Natrialbaceae</taxon>
        <taxon>Natronobacterium</taxon>
    </lineage>
</organism>
<dbReference type="AlphaFoldDB" id="M0LDJ5"/>
<evidence type="ECO:0000313" key="2">
    <source>
        <dbReference type="Proteomes" id="UP000011555"/>
    </source>
</evidence>
<name>M0LDJ5_NATLA</name>
<sequence length="223" mass="26769">MNFVGNLLFYFFKCFFKLVYISLSGFKLHFRDKPCDRIQVYTDRFHAESRCFNQRGSSSHKGVENFLILNPDIFSVKIPERFGIIHRYLRYCLNEVILAETIVTERLIFTWIIHIYPLRGSPVVEERVECNSTKKASWATCPPFMHRVYRPVMLLGQPLFLSDFVHPLNREATFDREFRTTFLSWLLLRHLISFHFHERHINLVLRLPVTDEVGIRQWWYCCQ</sequence>
<keyword evidence="2" id="KW-1185">Reference proteome</keyword>